<accession>A0A1G9G154</accession>
<evidence type="ECO:0000313" key="1">
    <source>
        <dbReference type="EMBL" id="SDK94398.1"/>
    </source>
</evidence>
<gene>
    <name evidence="1" type="ORF">SAMN05216257_10654</name>
</gene>
<dbReference type="AlphaFoldDB" id="A0A1G9G154"/>
<keyword evidence="2" id="KW-1185">Reference proteome</keyword>
<dbReference type="EMBL" id="FNFV01000006">
    <property type="protein sequence ID" value="SDK94398.1"/>
    <property type="molecule type" value="Genomic_DNA"/>
</dbReference>
<protein>
    <submittedName>
        <fullName evidence="1">Uncharacterized protein</fullName>
    </submittedName>
</protein>
<dbReference type="Proteomes" id="UP000199328">
    <property type="component" value="Unassembled WGS sequence"/>
</dbReference>
<sequence>MSKIAETLASLRRPRLLITAARHGMAEYNRARDLARALGRTSLPSPDQALPELIAAEAELERTRLARRAEYSVARHVEILTALLGELRLAVGDSGGAPA</sequence>
<dbReference type="STRING" id="990712.SAMN05216257_10654"/>
<reference evidence="2" key="1">
    <citation type="submission" date="2016-10" db="EMBL/GenBank/DDBJ databases">
        <authorList>
            <person name="Varghese N."/>
            <person name="Submissions S."/>
        </authorList>
    </citation>
    <scope>NUCLEOTIDE SEQUENCE [LARGE SCALE GENOMIC DNA]</scope>
    <source>
        <strain evidence="2">CGMCC 1.10789</strain>
    </source>
</reference>
<evidence type="ECO:0000313" key="2">
    <source>
        <dbReference type="Proteomes" id="UP000199328"/>
    </source>
</evidence>
<dbReference type="InterPro" id="IPR045516">
    <property type="entry name" value="DUF6477"/>
</dbReference>
<organism evidence="1 2">
    <name type="scientific">Meinhardsimonia xiamenensis</name>
    <dbReference type="NCBI Taxonomy" id="990712"/>
    <lineage>
        <taxon>Bacteria</taxon>
        <taxon>Pseudomonadati</taxon>
        <taxon>Pseudomonadota</taxon>
        <taxon>Alphaproteobacteria</taxon>
        <taxon>Rhodobacterales</taxon>
        <taxon>Paracoccaceae</taxon>
        <taxon>Meinhardsimonia</taxon>
    </lineage>
</organism>
<dbReference type="OrthoDB" id="7875218at2"/>
<name>A0A1G9G154_9RHOB</name>
<dbReference type="Pfam" id="PF20083">
    <property type="entry name" value="DUF6477"/>
    <property type="match status" value="1"/>
</dbReference>
<proteinExistence type="predicted"/>
<dbReference type="RefSeq" id="WP_092500949.1">
    <property type="nucleotide sequence ID" value="NZ_FNFV01000006.1"/>
</dbReference>